<evidence type="ECO:0000256" key="3">
    <source>
        <dbReference type="ARBA" id="ARBA00023125"/>
    </source>
</evidence>
<comment type="caution">
    <text evidence="6">The sequence shown here is derived from an EMBL/GenBank/DDBJ whole genome shotgun (WGS) entry which is preliminary data.</text>
</comment>
<dbReference type="Pfam" id="PF03466">
    <property type="entry name" value="LysR_substrate"/>
    <property type="match status" value="1"/>
</dbReference>
<dbReference type="EMBL" id="JABBMT010000003">
    <property type="protein sequence ID" value="NMM39944.1"/>
    <property type="molecule type" value="Genomic_DNA"/>
</dbReference>
<dbReference type="AlphaFoldDB" id="A0A7Y0DQV6"/>
<reference evidence="6" key="1">
    <citation type="submission" date="2020-04" db="EMBL/GenBank/DDBJ databases">
        <title>Genome Sequencing for Pseudoaltermonas arctica.</title>
        <authorList>
            <person name="Elkins N.S."/>
        </authorList>
    </citation>
    <scope>NUCLEOTIDE SEQUENCE [LARGE SCALE GENOMIC DNA]</scope>
    <source>
        <strain evidence="6">NEC-BIFX-2020_0012</strain>
    </source>
</reference>
<dbReference type="InterPro" id="IPR036390">
    <property type="entry name" value="WH_DNA-bd_sf"/>
</dbReference>
<comment type="similarity">
    <text evidence="1">Belongs to the LysR transcriptional regulatory family.</text>
</comment>
<dbReference type="SUPFAM" id="SSF53850">
    <property type="entry name" value="Periplasmic binding protein-like II"/>
    <property type="match status" value="1"/>
</dbReference>
<dbReference type="Gene3D" id="3.40.190.290">
    <property type="match status" value="1"/>
</dbReference>
<dbReference type="PROSITE" id="PS50931">
    <property type="entry name" value="HTH_LYSR"/>
    <property type="match status" value="1"/>
</dbReference>
<feature type="domain" description="HTH lysR-type" evidence="5">
    <location>
        <begin position="7"/>
        <end position="58"/>
    </location>
</feature>
<evidence type="ECO:0000256" key="2">
    <source>
        <dbReference type="ARBA" id="ARBA00023015"/>
    </source>
</evidence>
<proteinExistence type="inferred from homology"/>
<evidence type="ECO:0000313" key="6">
    <source>
        <dbReference type="EMBL" id="NMM39944.1"/>
    </source>
</evidence>
<dbReference type="PANTHER" id="PTHR30537">
    <property type="entry name" value="HTH-TYPE TRANSCRIPTIONAL REGULATOR"/>
    <property type="match status" value="1"/>
</dbReference>
<dbReference type="GO" id="GO:0043565">
    <property type="term" value="F:sequence-specific DNA binding"/>
    <property type="evidence" value="ECO:0007669"/>
    <property type="project" value="TreeGrafter"/>
</dbReference>
<dbReference type="Proteomes" id="UP000570493">
    <property type="component" value="Unassembled WGS sequence"/>
</dbReference>
<evidence type="ECO:0000256" key="4">
    <source>
        <dbReference type="ARBA" id="ARBA00023163"/>
    </source>
</evidence>
<evidence type="ECO:0000259" key="5">
    <source>
        <dbReference type="PROSITE" id="PS50931"/>
    </source>
</evidence>
<dbReference type="Gene3D" id="1.10.10.10">
    <property type="entry name" value="Winged helix-like DNA-binding domain superfamily/Winged helix DNA-binding domain"/>
    <property type="match status" value="1"/>
</dbReference>
<dbReference type="Pfam" id="PF00126">
    <property type="entry name" value="HTH_1"/>
    <property type="match status" value="1"/>
</dbReference>
<dbReference type="InterPro" id="IPR036388">
    <property type="entry name" value="WH-like_DNA-bd_sf"/>
</dbReference>
<keyword evidence="4" id="KW-0804">Transcription</keyword>
<dbReference type="InterPro" id="IPR000847">
    <property type="entry name" value="LysR_HTH_N"/>
</dbReference>
<sequence length="318" mass="35795">MNKFLEMSTFVAVVDAGGISETANRLGTTKSVVSQRIKQLENRLGISLFDRGYRLYATEVGRDFYVQCVRILADLATVEESMLSEKSTLKGGLRLAAPMAFSTPYLTDILPAFAIQYPNLQLDIESSDRKVNLQDENYDVAIRMGQLTDSSLIAKPITFNRHLICAHPSYLKRYGTPHHPAELINHEGLLYIHREPHGMWQLPVEGKIQSFRIRSRMRTDNAHMLMEAARTGLGLAILPTFIAAEYIASGELQVVLPQYSPSGGDISVVYRQSKRASLRIQAFVKFLTDHIGCPPPWEMLIAAKLLEIECKHNMKFNK</sequence>
<dbReference type="InterPro" id="IPR005119">
    <property type="entry name" value="LysR_subst-bd"/>
</dbReference>
<dbReference type="GO" id="GO:0006351">
    <property type="term" value="P:DNA-templated transcription"/>
    <property type="evidence" value="ECO:0007669"/>
    <property type="project" value="TreeGrafter"/>
</dbReference>
<gene>
    <name evidence="6" type="ORF">HHO47_03575</name>
</gene>
<name>A0A7Y0DQV6_9GAMM</name>
<organism evidence="6 7">
    <name type="scientific">Pseudoalteromonas arctica</name>
    <dbReference type="NCBI Taxonomy" id="394751"/>
    <lineage>
        <taxon>Bacteria</taxon>
        <taxon>Pseudomonadati</taxon>
        <taxon>Pseudomonadota</taxon>
        <taxon>Gammaproteobacteria</taxon>
        <taxon>Alteromonadales</taxon>
        <taxon>Pseudoalteromonadaceae</taxon>
        <taxon>Pseudoalteromonas</taxon>
    </lineage>
</organism>
<dbReference type="PANTHER" id="PTHR30537:SF71">
    <property type="entry name" value="TRANSCRIPTIONAL REGULATORY PROTEIN"/>
    <property type="match status" value="1"/>
</dbReference>
<evidence type="ECO:0000313" key="7">
    <source>
        <dbReference type="Proteomes" id="UP000570493"/>
    </source>
</evidence>
<accession>A0A7Y0DQV6</accession>
<protein>
    <submittedName>
        <fullName evidence="6">LysR family transcriptional regulator</fullName>
    </submittedName>
</protein>
<dbReference type="SUPFAM" id="SSF46785">
    <property type="entry name" value="Winged helix' DNA-binding domain"/>
    <property type="match status" value="1"/>
</dbReference>
<keyword evidence="3" id="KW-0238">DNA-binding</keyword>
<dbReference type="CDD" id="cd08422">
    <property type="entry name" value="PBP2_CrgA_like"/>
    <property type="match status" value="1"/>
</dbReference>
<dbReference type="GO" id="GO:0003700">
    <property type="term" value="F:DNA-binding transcription factor activity"/>
    <property type="evidence" value="ECO:0007669"/>
    <property type="project" value="InterPro"/>
</dbReference>
<evidence type="ECO:0000256" key="1">
    <source>
        <dbReference type="ARBA" id="ARBA00009437"/>
    </source>
</evidence>
<keyword evidence="2" id="KW-0805">Transcription regulation</keyword>
<keyword evidence="7" id="KW-1185">Reference proteome</keyword>
<dbReference type="RefSeq" id="WP_169018968.1">
    <property type="nucleotide sequence ID" value="NZ_JABBMT010000003.1"/>
</dbReference>
<dbReference type="InterPro" id="IPR058163">
    <property type="entry name" value="LysR-type_TF_proteobact-type"/>
</dbReference>